<sequence>MIAEQSNWEMSGKHSFVVFEGFFLIVWLTPFGFCAGTPSTEDHVDILDNSELLTLSEPFGEGLFLFQMDDAPIHTTRQTQRRFIDMGIKELGWPSRGPDVNLIGYQWDVLERRLNSRLHSPNL</sequence>
<gene>
    <name evidence="1" type="primary">GSONMT00076296001</name>
    <name evidence="1" type="ORF">NPIL_476491</name>
</gene>
<dbReference type="InterPro" id="IPR036397">
    <property type="entry name" value="RNaseH_sf"/>
</dbReference>
<keyword evidence="2" id="KW-1185">Reference proteome</keyword>
<reference evidence="1" key="1">
    <citation type="submission" date="2020-08" db="EMBL/GenBank/DDBJ databases">
        <title>Multicomponent nature underlies the extraordinary mechanical properties of spider dragline silk.</title>
        <authorList>
            <person name="Kono N."/>
            <person name="Nakamura H."/>
            <person name="Mori M."/>
            <person name="Yoshida Y."/>
            <person name="Ohtoshi R."/>
            <person name="Malay A.D."/>
            <person name="Moran D.A.P."/>
            <person name="Tomita M."/>
            <person name="Numata K."/>
            <person name="Arakawa K."/>
        </authorList>
    </citation>
    <scope>NUCLEOTIDE SEQUENCE</scope>
</reference>
<protein>
    <submittedName>
        <fullName evidence="1">DDE_3 domain-containing protein</fullName>
    </submittedName>
</protein>
<dbReference type="GO" id="GO:0003676">
    <property type="term" value="F:nucleic acid binding"/>
    <property type="evidence" value="ECO:0007669"/>
    <property type="project" value="InterPro"/>
</dbReference>
<accession>A0A8X6PXY1</accession>
<evidence type="ECO:0000313" key="2">
    <source>
        <dbReference type="Proteomes" id="UP000887013"/>
    </source>
</evidence>
<dbReference type="Gene3D" id="3.30.420.10">
    <property type="entry name" value="Ribonuclease H-like superfamily/Ribonuclease H"/>
    <property type="match status" value="1"/>
</dbReference>
<comment type="caution">
    <text evidence="1">The sequence shown here is derived from an EMBL/GenBank/DDBJ whole genome shotgun (WGS) entry which is preliminary data.</text>
</comment>
<organism evidence="1 2">
    <name type="scientific">Nephila pilipes</name>
    <name type="common">Giant wood spider</name>
    <name type="synonym">Nephila maculata</name>
    <dbReference type="NCBI Taxonomy" id="299642"/>
    <lineage>
        <taxon>Eukaryota</taxon>
        <taxon>Metazoa</taxon>
        <taxon>Ecdysozoa</taxon>
        <taxon>Arthropoda</taxon>
        <taxon>Chelicerata</taxon>
        <taxon>Arachnida</taxon>
        <taxon>Araneae</taxon>
        <taxon>Araneomorphae</taxon>
        <taxon>Entelegynae</taxon>
        <taxon>Araneoidea</taxon>
        <taxon>Nephilidae</taxon>
        <taxon>Nephila</taxon>
    </lineage>
</organism>
<evidence type="ECO:0000313" key="1">
    <source>
        <dbReference type="EMBL" id="GFT94836.1"/>
    </source>
</evidence>
<proteinExistence type="predicted"/>
<name>A0A8X6PXY1_NEPPI</name>
<dbReference type="OrthoDB" id="6503912at2759"/>
<dbReference type="Proteomes" id="UP000887013">
    <property type="component" value="Unassembled WGS sequence"/>
</dbReference>
<dbReference type="AlphaFoldDB" id="A0A8X6PXY1"/>
<dbReference type="EMBL" id="BMAW01075068">
    <property type="protein sequence ID" value="GFT94836.1"/>
    <property type="molecule type" value="Genomic_DNA"/>
</dbReference>